<feature type="transmembrane region" description="Helical" evidence="1">
    <location>
        <begin position="357"/>
        <end position="375"/>
    </location>
</feature>
<feature type="transmembrane region" description="Helical" evidence="1">
    <location>
        <begin position="81"/>
        <end position="102"/>
    </location>
</feature>
<accession>A0A1H0Y7Z9</accession>
<evidence type="ECO:0000256" key="1">
    <source>
        <dbReference type="SAM" id="Phobius"/>
    </source>
</evidence>
<dbReference type="AlphaFoldDB" id="A0A1H0Y7Z9"/>
<keyword evidence="1" id="KW-1133">Transmembrane helix</keyword>
<sequence length="506" mass="57018">MGLSMGRFSDFFVRELGRRQVWLFFLLATFLYVLPLILADYPYIDDNWRSLSAGMAWAEEGRLFAELFYNLLTFSNAAPNIFPLPLLIATVAMASALTSLTFHYFRQPTVASCLVLLPLWYNPFFLQNLSYHYDGPIMVLSVVAVIYAITFRHPSRNVQWLVPSFLIALALGLYQVSLNVFLGLCCLEVLRAANDKVAWPQWGGLIGWKLAQVMLGWLIYGVSAYPFMGERRTQLLNWGAHPWLQIQINIGRVLEKVVLLFHGGFAWVFAGLLLCAIVGAVHLGSRVVQRPDSGPAKWLIGLLCLLCVPIVLLLVSGVALFFRDFNEGARTLMGFAVLLVLMFYLAHLALAPLHERLPVLLVVPLVAMLSLSFAYGRVLTLQKTFASSALYSLEYDIASHRALREAKRIYLSVTYSDHWLAGAAGSFKHMPVLHYLLNTDFFMLAENLPTVGITNVVAEKERRNATKVGYQGFPALVESQFYRIYLIGDYGFIVMKEPAPIKTLRW</sequence>
<dbReference type="Pfam" id="PF14264">
    <property type="entry name" value="Glucos_trans_II"/>
    <property type="match status" value="1"/>
</dbReference>
<reference evidence="3" key="1">
    <citation type="submission" date="2016-10" db="EMBL/GenBank/DDBJ databases">
        <authorList>
            <person name="Varghese N."/>
            <person name="Submissions S."/>
        </authorList>
    </citation>
    <scope>NUCLEOTIDE SEQUENCE [LARGE SCALE GENOMIC DNA]</scope>
    <source>
        <strain evidence="3">BS3775</strain>
    </source>
</reference>
<dbReference type="GO" id="GO:0016740">
    <property type="term" value="F:transferase activity"/>
    <property type="evidence" value="ECO:0007669"/>
    <property type="project" value="UniProtKB-KW"/>
</dbReference>
<feature type="transmembrane region" description="Helical" evidence="1">
    <location>
        <begin position="332"/>
        <end position="351"/>
    </location>
</feature>
<feature type="transmembrane region" description="Helical" evidence="1">
    <location>
        <begin position="210"/>
        <end position="228"/>
    </location>
</feature>
<protein>
    <submittedName>
        <fullName evidence="2">Glucosyl transferase GtrII</fullName>
    </submittedName>
</protein>
<feature type="transmembrane region" description="Helical" evidence="1">
    <location>
        <begin position="109"/>
        <end position="125"/>
    </location>
</feature>
<dbReference type="EMBL" id="FNKJ01000002">
    <property type="protein sequence ID" value="SDQ11295.1"/>
    <property type="molecule type" value="Genomic_DNA"/>
</dbReference>
<dbReference type="Proteomes" id="UP000199570">
    <property type="component" value="Unassembled WGS sequence"/>
</dbReference>
<feature type="transmembrane region" description="Helical" evidence="1">
    <location>
        <begin position="131"/>
        <end position="149"/>
    </location>
</feature>
<feature type="transmembrane region" description="Helical" evidence="1">
    <location>
        <begin position="298"/>
        <end position="320"/>
    </location>
</feature>
<organism evidence="2 3">
    <name type="scientific">Pseudomonas moorei</name>
    <dbReference type="NCBI Taxonomy" id="395599"/>
    <lineage>
        <taxon>Bacteria</taxon>
        <taxon>Pseudomonadati</taxon>
        <taxon>Pseudomonadota</taxon>
        <taxon>Gammaproteobacteria</taxon>
        <taxon>Pseudomonadales</taxon>
        <taxon>Pseudomonadaceae</taxon>
        <taxon>Pseudomonas</taxon>
    </lineage>
</organism>
<proteinExistence type="predicted"/>
<feature type="transmembrane region" description="Helical" evidence="1">
    <location>
        <begin position="257"/>
        <end position="283"/>
    </location>
</feature>
<keyword evidence="1" id="KW-0472">Membrane</keyword>
<keyword evidence="1" id="KW-0812">Transmembrane</keyword>
<evidence type="ECO:0000313" key="3">
    <source>
        <dbReference type="Proteomes" id="UP000199570"/>
    </source>
</evidence>
<gene>
    <name evidence="2" type="ORF">SAMN04490195_0466</name>
</gene>
<feature type="transmembrane region" description="Helical" evidence="1">
    <location>
        <begin position="21"/>
        <end position="44"/>
    </location>
</feature>
<dbReference type="InterPro" id="IPR025686">
    <property type="entry name" value="Glucos_trans_II"/>
</dbReference>
<evidence type="ECO:0000313" key="2">
    <source>
        <dbReference type="EMBL" id="SDQ11295.1"/>
    </source>
</evidence>
<keyword evidence="2" id="KW-0808">Transferase</keyword>
<feature type="transmembrane region" description="Helical" evidence="1">
    <location>
        <begin position="161"/>
        <end position="190"/>
    </location>
</feature>
<name>A0A1H0Y7Z9_9PSED</name>
<keyword evidence="3" id="KW-1185">Reference proteome</keyword>